<proteinExistence type="inferred from homology"/>
<dbReference type="CDD" id="cd00293">
    <property type="entry name" value="USP-like"/>
    <property type="match status" value="1"/>
</dbReference>
<evidence type="ECO:0000313" key="4">
    <source>
        <dbReference type="Proteomes" id="UP000598820"/>
    </source>
</evidence>
<dbReference type="SUPFAM" id="SSF52402">
    <property type="entry name" value="Adenine nucleotide alpha hydrolases-like"/>
    <property type="match status" value="1"/>
</dbReference>
<comment type="similarity">
    <text evidence="1">Belongs to the universal stress protein A family.</text>
</comment>
<dbReference type="PANTHER" id="PTHR46268:SF6">
    <property type="entry name" value="UNIVERSAL STRESS PROTEIN UP12"/>
    <property type="match status" value="1"/>
</dbReference>
<dbReference type="Gene3D" id="3.40.50.12370">
    <property type="match status" value="1"/>
</dbReference>
<dbReference type="RefSeq" id="WP_190889148.1">
    <property type="nucleotide sequence ID" value="NZ_JACWZY010000020.1"/>
</dbReference>
<dbReference type="AlphaFoldDB" id="A0A927AS45"/>
<dbReference type="PRINTS" id="PR01438">
    <property type="entry name" value="UNVRSLSTRESS"/>
</dbReference>
<dbReference type="Proteomes" id="UP000598820">
    <property type="component" value="Unassembled WGS sequence"/>
</dbReference>
<evidence type="ECO:0000259" key="2">
    <source>
        <dbReference type="Pfam" id="PF00582"/>
    </source>
</evidence>
<reference evidence="3" key="1">
    <citation type="submission" date="2020-09" db="EMBL/GenBank/DDBJ databases">
        <authorList>
            <person name="Kim M.K."/>
        </authorList>
    </citation>
    <scope>NUCLEOTIDE SEQUENCE</scope>
    <source>
        <strain evidence="3">BT702</strain>
    </source>
</reference>
<comment type="caution">
    <text evidence="3">The sequence shown here is derived from an EMBL/GenBank/DDBJ whole genome shotgun (WGS) entry which is preliminary data.</text>
</comment>
<protein>
    <submittedName>
        <fullName evidence="3">Universal stress protein</fullName>
    </submittedName>
</protein>
<dbReference type="EMBL" id="JACWZY010000020">
    <property type="protein sequence ID" value="MBD2703303.1"/>
    <property type="molecule type" value="Genomic_DNA"/>
</dbReference>
<feature type="domain" description="UspA" evidence="2">
    <location>
        <begin position="2"/>
        <end position="144"/>
    </location>
</feature>
<evidence type="ECO:0000313" key="3">
    <source>
        <dbReference type="EMBL" id="MBD2703303.1"/>
    </source>
</evidence>
<sequence>MTNLLFPTDFSNSTEATLDWARLFAHKTGATITLLHVQQPIIPDTTLPTIADPGLGVIMAQEVEDISRQRLENLATTLQAEGLSVTTEWRLGSVEDEILDAAQAHSADLIVMGRSDLSTFFARLSGSAVTDVADEARCPVLIVPITEEDKAIRPAQVRTIAYAMQSQTTQDLVSTQTASLLEAFDAELTVLTEDKLETVHTDLIVMQLYPKSGFLDEWLHPNHVSKLIEKSDVPVLVYHEKK</sequence>
<dbReference type="InterPro" id="IPR006016">
    <property type="entry name" value="UspA"/>
</dbReference>
<organism evidence="3 4">
    <name type="scientific">Spirosoma profusum</name>
    <dbReference type="NCBI Taxonomy" id="2771354"/>
    <lineage>
        <taxon>Bacteria</taxon>
        <taxon>Pseudomonadati</taxon>
        <taxon>Bacteroidota</taxon>
        <taxon>Cytophagia</taxon>
        <taxon>Cytophagales</taxon>
        <taxon>Cytophagaceae</taxon>
        <taxon>Spirosoma</taxon>
    </lineage>
</organism>
<evidence type="ECO:0000256" key="1">
    <source>
        <dbReference type="ARBA" id="ARBA00008791"/>
    </source>
</evidence>
<dbReference type="PANTHER" id="PTHR46268">
    <property type="entry name" value="STRESS RESPONSE PROTEIN NHAX"/>
    <property type="match status" value="1"/>
</dbReference>
<gene>
    <name evidence="3" type="ORF">IC229_21840</name>
</gene>
<accession>A0A927AS45</accession>
<dbReference type="InterPro" id="IPR006015">
    <property type="entry name" value="Universal_stress_UspA"/>
</dbReference>
<name>A0A927AS45_9BACT</name>
<keyword evidence="4" id="KW-1185">Reference proteome</keyword>
<dbReference type="Pfam" id="PF00582">
    <property type="entry name" value="Usp"/>
    <property type="match status" value="1"/>
</dbReference>